<name>A0A7W5B2B6_9BACL</name>
<dbReference type="PANTHER" id="PTHR43792:SF1">
    <property type="entry name" value="N-ACETYLTRANSFERASE DOMAIN-CONTAINING PROTEIN"/>
    <property type="match status" value="1"/>
</dbReference>
<evidence type="ECO:0000259" key="1">
    <source>
        <dbReference type="PROSITE" id="PS51186"/>
    </source>
</evidence>
<dbReference type="CDD" id="cd04301">
    <property type="entry name" value="NAT_SF"/>
    <property type="match status" value="1"/>
</dbReference>
<dbReference type="PROSITE" id="PS51186">
    <property type="entry name" value="GNAT"/>
    <property type="match status" value="2"/>
</dbReference>
<reference evidence="2 3" key="1">
    <citation type="submission" date="2020-08" db="EMBL/GenBank/DDBJ databases">
        <title>Genomic Encyclopedia of Type Strains, Phase III (KMG-III): the genomes of soil and plant-associated and newly described type strains.</title>
        <authorList>
            <person name="Whitman W."/>
        </authorList>
    </citation>
    <scope>NUCLEOTIDE SEQUENCE [LARGE SCALE GENOMIC DNA]</scope>
    <source>
        <strain evidence="2 3">CECT 5862</strain>
    </source>
</reference>
<dbReference type="EMBL" id="JACHXK010000016">
    <property type="protein sequence ID" value="MBB3113145.1"/>
    <property type="molecule type" value="Genomic_DNA"/>
</dbReference>
<keyword evidence="2" id="KW-0808">Transferase</keyword>
<dbReference type="Gene3D" id="3.40.630.30">
    <property type="match status" value="2"/>
</dbReference>
<keyword evidence="3" id="KW-1185">Reference proteome</keyword>
<dbReference type="Pfam" id="PF13302">
    <property type="entry name" value="Acetyltransf_3"/>
    <property type="match status" value="1"/>
</dbReference>
<dbReference type="InterPro" id="IPR016181">
    <property type="entry name" value="Acyl_CoA_acyltransferase"/>
</dbReference>
<dbReference type="Pfam" id="PF13508">
    <property type="entry name" value="Acetyltransf_7"/>
    <property type="match status" value="1"/>
</dbReference>
<accession>A0A7W5B2B6</accession>
<dbReference type="AlphaFoldDB" id="A0A7W5B2B6"/>
<proteinExistence type="predicted"/>
<comment type="caution">
    <text evidence="2">The sequence shown here is derived from an EMBL/GenBank/DDBJ whole genome shotgun (WGS) entry which is preliminary data.</text>
</comment>
<organism evidence="2 3">
    <name type="scientific">Paenibacillus phyllosphaerae</name>
    <dbReference type="NCBI Taxonomy" id="274593"/>
    <lineage>
        <taxon>Bacteria</taxon>
        <taxon>Bacillati</taxon>
        <taxon>Bacillota</taxon>
        <taxon>Bacilli</taxon>
        <taxon>Bacillales</taxon>
        <taxon>Paenibacillaceae</taxon>
        <taxon>Paenibacillus</taxon>
    </lineage>
</organism>
<dbReference type="PANTHER" id="PTHR43792">
    <property type="entry name" value="GNAT FAMILY, PUTATIVE (AFU_ORTHOLOGUE AFUA_3G00765)-RELATED-RELATED"/>
    <property type="match status" value="1"/>
</dbReference>
<dbReference type="SUPFAM" id="SSF55729">
    <property type="entry name" value="Acyl-CoA N-acyltransferases (Nat)"/>
    <property type="match status" value="2"/>
</dbReference>
<feature type="domain" description="N-acetyltransferase" evidence="1">
    <location>
        <begin position="183"/>
        <end position="321"/>
    </location>
</feature>
<gene>
    <name evidence="2" type="ORF">FHS18_005248</name>
</gene>
<protein>
    <submittedName>
        <fullName evidence="2">RimJ/RimL family protein N-acetyltransferase</fullName>
    </submittedName>
</protein>
<dbReference type="InterPro" id="IPR000182">
    <property type="entry name" value="GNAT_dom"/>
</dbReference>
<dbReference type="Proteomes" id="UP000570361">
    <property type="component" value="Unassembled WGS sequence"/>
</dbReference>
<evidence type="ECO:0000313" key="3">
    <source>
        <dbReference type="Proteomes" id="UP000570361"/>
    </source>
</evidence>
<feature type="domain" description="N-acetyltransferase" evidence="1">
    <location>
        <begin position="10"/>
        <end position="167"/>
    </location>
</feature>
<dbReference type="InterPro" id="IPR051531">
    <property type="entry name" value="N-acetyltransferase"/>
</dbReference>
<sequence length="321" mass="36505">MSLFLETERLTLRAYVWDDLTRLNELLSDAETMRFWPAPFTLEQCRDWLSRNIARYQEGYGRLGVFAKQNGAYVGDAGLVLMPINGKPEWDLGYIIHASQWGHGYGPEAAESLLQYGFLRLGLSRICANMPVDHLQSRRVAEKLGMRLETEFRNPRNRDIPTCLYVTGQSSEAGWSLSRADQEEHELLTAIWERAVRATHGFLAEADIQFYRSLVREHALSAVELWVTRGEDGTPVGFMGLADMRIEMLFVDPDYHGRGIGSALIRHAESIKGLPLEVDVNEQNEGAYAFYSKHRFVKTGRSDTDGSGRPFPLLHLKLQRN</sequence>
<evidence type="ECO:0000313" key="2">
    <source>
        <dbReference type="EMBL" id="MBB3113145.1"/>
    </source>
</evidence>
<dbReference type="GO" id="GO:0016747">
    <property type="term" value="F:acyltransferase activity, transferring groups other than amino-acyl groups"/>
    <property type="evidence" value="ECO:0007669"/>
    <property type="project" value="InterPro"/>
</dbReference>